<dbReference type="AlphaFoldDB" id="A0A7I8V647"/>
<sequence>MINSRIQVDSITEEDETDTEACISTEDVIFYGQSSEEENQKRYEEPKRSRKSGLLTILQQNDTRSITNSRPEDPDEQHFKLEKLFSSSDDDLGSENSTSYGIPILKSPTIRTLRNEKVLKINTRNVLSTSSLPSSPILRHKSLSNSCSSPALRNKMCHNSCSGDSNINYSFLHKFQVLYIAHWGK</sequence>
<protein>
    <submittedName>
        <fullName evidence="2">Uncharacterized protein</fullName>
    </submittedName>
</protein>
<evidence type="ECO:0000256" key="1">
    <source>
        <dbReference type="SAM" id="MobiDB-lite"/>
    </source>
</evidence>
<feature type="compositionally biased region" description="Basic and acidic residues" evidence="1">
    <location>
        <begin position="38"/>
        <end position="47"/>
    </location>
</feature>
<dbReference type="EMBL" id="CAJFCJ010000002">
    <property type="protein sequence ID" value="CAD5111775.1"/>
    <property type="molecule type" value="Genomic_DNA"/>
</dbReference>
<organism evidence="2 3">
    <name type="scientific">Dimorphilus gyrociliatus</name>
    <dbReference type="NCBI Taxonomy" id="2664684"/>
    <lineage>
        <taxon>Eukaryota</taxon>
        <taxon>Metazoa</taxon>
        <taxon>Spiralia</taxon>
        <taxon>Lophotrochozoa</taxon>
        <taxon>Annelida</taxon>
        <taxon>Polychaeta</taxon>
        <taxon>Polychaeta incertae sedis</taxon>
        <taxon>Dinophilidae</taxon>
        <taxon>Dimorphilus</taxon>
    </lineage>
</organism>
<reference evidence="2 3" key="1">
    <citation type="submission" date="2020-08" db="EMBL/GenBank/DDBJ databases">
        <authorList>
            <person name="Hejnol A."/>
        </authorList>
    </citation>
    <scope>NUCLEOTIDE SEQUENCE [LARGE SCALE GENOMIC DNA]</scope>
</reference>
<feature type="compositionally biased region" description="Polar residues" evidence="1">
    <location>
        <begin position="57"/>
        <end position="69"/>
    </location>
</feature>
<evidence type="ECO:0000313" key="2">
    <source>
        <dbReference type="EMBL" id="CAD5111775.1"/>
    </source>
</evidence>
<proteinExistence type="predicted"/>
<feature type="region of interest" description="Disordered" evidence="1">
    <location>
        <begin position="1"/>
        <end position="76"/>
    </location>
</feature>
<comment type="caution">
    <text evidence="2">The sequence shown here is derived from an EMBL/GenBank/DDBJ whole genome shotgun (WGS) entry which is preliminary data.</text>
</comment>
<keyword evidence="3" id="KW-1185">Reference proteome</keyword>
<accession>A0A7I8V647</accession>
<dbReference type="Proteomes" id="UP000549394">
    <property type="component" value="Unassembled WGS sequence"/>
</dbReference>
<gene>
    <name evidence="2" type="ORF">DGYR_LOCUS1013</name>
</gene>
<name>A0A7I8V647_9ANNE</name>
<evidence type="ECO:0000313" key="3">
    <source>
        <dbReference type="Proteomes" id="UP000549394"/>
    </source>
</evidence>
<feature type="compositionally biased region" description="Polar residues" evidence="1">
    <location>
        <begin position="1"/>
        <end position="10"/>
    </location>
</feature>